<dbReference type="InterPro" id="IPR020449">
    <property type="entry name" value="Tscrpt_reg_AraC-type_HTH"/>
</dbReference>
<evidence type="ECO:0000313" key="8">
    <source>
        <dbReference type="Proteomes" id="UP000637632"/>
    </source>
</evidence>
<dbReference type="EMBL" id="JACOFT010000002">
    <property type="protein sequence ID" value="MBC3810685.1"/>
    <property type="molecule type" value="Genomic_DNA"/>
</dbReference>
<evidence type="ECO:0000256" key="1">
    <source>
        <dbReference type="ARBA" id="ARBA00023015"/>
    </source>
</evidence>
<evidence type="ECO:0000256" key="3">
    <source>
        <dbReference type="ARBA" id="ARBA00023159"/>
    </source>
</evidence>
<dbReference type="InterPro" id="IPR011051">
    <property type="entry name" value="RmlC_Cupin_sf"/>
</dbReference>
<proteinExistence type="predicted"/>
<dbReference type="SMART" id="SM00342">
    <property type="entry name" value="HTH_ARAC"/>
    <property type="match status" value="1"/>
</dbReference>
<evidence type="ECO:0000259" key="6">
    <source>
        <dbReference type="PROSITE" id="PS01124"/>
    </source>
</evidence>
<dbReference type="InterPro" id="IPR009057">
    <property type="entry name" value="Homeodomain-like_sf"/>
</dbReference>
<dbReference type="InterPro" id="IPR018062">
    <property type="entry name" value="HTH_AraC-typ_CS"/>
</dbReference>
<dbReference type="PROSITE" id="PS01124">
    <property type="entry name" value="HTH_ARAC_FAMILY_2"/>
    <property type="match status" value="1"/>
</dbReference>
<dbReference type="SUPFAM" id="SSF46689">
    <property type="entry name" value="Homeodomain-like"/>
    <property type="match status" value="1"/>
</dbReference>
<keyword evidence="2" id="KW-0238">DNA-binding</keyword>
<keyword evidence="1" id="KW-0805">Transcription regulation</keyword>
<dbReference type="PRINTS" id="PR00032">
    <property type="entry name" value="HTHARAC"/>
</dbReference>
<dbReference type="Gene3D" id="1.10.10.60">
    <property type="entry name" value="Homeodomain-like"/>
    <property type="match status" value="1"/>
</dbReference>
<dbReference type="PANTHER" id="PTHR11019">
    <property type="entry name" value="HTH-TYPE TRANSCRIPTIONAL REGULATOR NIMR"/>
    <property type="match status" value="1"/>
</dbReference>
<evidence type="ECO:0000256" key="4">
    <source>
        <dbReference type="ARBA" id="ARBA00023163"/>
    </source>
</evidence>
<evidence type="ECO:0000256" key="5">
    <source>
        <dbReference type="SAM" id="MobiDB-lite"/>
    </source>
</evidence>
<keyword evidence="4" id="KW-0804">Transcription</keyword>
<dbReference type="InterPro" id="IPR003313">
    <property type="entry name" value="AraC-bd"/>
</dbReference>
<dbReference type="CDD" id="cd06124">
    <property type="entry name" value="cupin_NimR-like_N"/>
    <property type="match status" value="1"/>
</dbReference>
<gene>
    <name evidence="7" type="ORF">H8K26_04460</name>
</gene>
<evidence type="ECO:0000313" key="7">
    <source>
        <dbReference type="EMBL" id="MBC3810685.1"/>
    </source>
</evidence>
<comment type="caution">
    <text evidence="7">The sequence shown here is derived from an EMBL/GenBank/DDBJ whole genome shotgun (WGS) entry which is preliminary data.</text>
</comment>
<evidence type="ECO:0000256" key="2">
    <source>
        <dbReference type="ARBA" id="ARBA00023125"/>
    </source>
</evidence>
<protein>
    <submittedName>
        <fullName evidence="7">Helix-turn-helix transcriptional regulator</fullName>
    </submittedName>
</protein>
<dbReference type="Pfam" id="PF12833">
    <property type="entry name" value="HTH_18"/>
    <property type="match status" value="1"/>
</dbReference>
<dbReference type="PROSITE" id="PS00041">
    <property type="entry name" value="HTH_ARAC_FAMILY_1"/>
    <property type="match status" value="1"/>
</dbReference>
<name>A0ABR6XDM1_9BURK</name>
<feature type="domain" description="HTH araC/xylS-type" evidence="6">
    <location>
        <begin position="163"/>
        <end position="260"/>
    </location>
</feature>
<keyword evidence="8" id="KW-1185">Reference proteome</keyword>
<dbReference type="Proteomes" id="UP000637632">
    <property type="component" value="Unassembled WGS sequence"/>
</dbReference>
<dbReference type="RefSeq" id="WP_186885605.1">
    <property type="nucleotide sequence ID" value="NZ_JACOFT010000002.1"/>
</dbReference>
<accession>A0ABR6XDM1</accession>
<organism evidence="7 8">
    <name type="scientific">Undibacterium aquatile</name>
    <dbReference type="NCBI Taxonomy" id="1537398"/>
    <lineage>
        <taxon>Bacteria</taxon>
        <taxon>Pseudomonadati</taxon>
        <taxon>Pseudomonadota</taxon>
        <taxon>Betaproteobacteria</taxon>
        <taxon>Burkholderiales</taxon>
        <taxon>Oxalobacteraceae</taxon>
        <taxon>Undibacterium</taxon>
    </lineage>
</organism>
<dbReference type="SUPFAM" id="SSF51182">
    <property type="entry name" value="RmlC-like cupins"/>
    <property type="match status" value="1"/>
</dbReference>
<dbReference type="Pfam" id="PF02311">
    <property type="entry name" value="AraC_binding"/>
    <property type="match status" value="1"/>
</dbReference>
<feature type="region of interest" description="Disordered" evidence="5">
    <location>
        <begin position="1"/>
        <end position="22"/>
    </location>
</feature>
<reference evidence="7 8" key="1">
    <citation type="submission" date="2020-08" db="EMBL/GenBank/DDBJ databases">
        <title>Novel species isolated from subtropical streams in China.</title>
        <authorList>
            <person name="Lu H."/>
        </authorList>
    </citation>
    <scope>NUCLEOTIDE SEQUENCE [LARGE SCALE GENOMIC DNA]</scope>
    <source>
        <strain evidence="7 8">CCTCC AB 2015119</strain>
    </source>
</reference>
<dbReference type="InterPro" id="IPR018060">
    <property type="entry name" value="HTH_AraC"/>
</dbReference>
<keyword evidence="3" id="KW-0010">Activator</keyword>
<dbReference type="PANTHER" id="PTHR11019:SF159">
    <property type="entry name" value="TRANSCRIPTIONAL REGULATOR-RELATED"/>
    <property type="match status" value="1"/>
</dbReference>
<sequence>MRTRQLTRYQPHPPERHPTPMRPIRLNSRDMKHARNLEAHQHAWGQLTYTPQGMLQVLADGNIWFVPPMRAVWIPPDMVHEVRTFANSQLRVLQIHKDFNPFPTDSCVIIEVSGLLRELIAAMAQFERGCSRETHLFEVIFDELRAARPLPIHLPMPQDKRLKNLCERLLSNPANQESLDLLAKHSGASARTLSRLFHKELSMSFSHWRQQMRLAMATPLIASGMSLSQVATELGYTSQSAFSAMFKKTLGTTPTIFFNRRPLSRKNSNSIQQT</sequence>